<feature type="chain" id="PRO_5042928259" evidence="1">
    <location>
        <begin position="17"/>
        <end position="496"/>
    </location>
</feature>
<dbReference type="GO" id="GO:0016491">
    <property type="term" value="F:oxidoreductase activity"/>
    <property type="evidence" value="ECO:0007669"/>
    <property type="project" value="TreeGrafter"/>
</dbReference>
<accession>A0AAN6ZKC8</accession>
<dbReference type="GeneID" id="87817805"/>
<feature type="signal peptide" evidence="1">
    <location>
        <begin position="1"/>
        <end position="16"/>
    </location>
</feature>
<organism evidence="2 3">
    <name type="scientific">Dichotomopilus funicola</name>
    <dbReference type="NCBI Taxonomy" id="1934379"/>
    <lineage>
        <taxon>Eukaryota</taxon>
        <taxon>Fungi</taxon>
        <taxon>Dikarya</taxon>
        <taxon>Ascomycota</taxon>
        <taxon>Pezizomycotina</taxon>
        <taxon>Sordariomycetes</taxon>
        <taxon>Sordariomycetidae</taxon>
        <taxon>Sordariales</taxon>
        <taxon>Chaetomiaceae</taxon>
        <taxon>Dichotomopilus</taxon>
    </lineage>
</organism>
<dbReference type="InterPro" id="IPR050464">
    <property type="entry name" value="Zeta_carotene_desat/Oxidored"/>
</dbReference>
<proteinExistence type="predicted"/>
<reference evidence="2" key="1">
    <citation type="journal article" date="2023" name="Mol. Phylogenet. Evol.">
        <title>Genome-scale phylogeny and comparative genomics of the fungal order Sordariales.</title>
        <authorList>
            <person name="Hensen N."/>
            <person name="Bonometti L."/>
            <person name="Westerberg I."/>
            <person name="Brannstrom I.O."/>
            <person name="Guillou S."/>
            <person name="Cros-Aarteil S."/>
            <person name="Calhoun S."/>
            <person name="Haridas S."/>
            <person name="Kuo A."/>
            <person name="Mondo S."/>
            <person name="Pangilinan J."/>
            <person name="Riley R."/>
            <person name="LaButti K."/>
            <person name="Andreopoulos B."/>
            <person name="Lipzen A."/>
            <person name="Chen C."/>
            <person name="Yan M."/>
            <person name="Daum C."/>
            <person name="Ng V."/>
            <person name="Clum A."/>
            <person name="Steindorff A."/>
            <person name="Ohm R.A."/>
            <person name="Martin F."/>
            <person name="Silar P."/>
            <person name="Natvig D.O."/>
            <person name="Lalanne C."/>
            <person name="Gautier V."/>
            <person name="Ament-Velasquez S.L."/>
            <person name="Kruys A."/>
            <person name="Hutchinson M.I."/>
            <person name="Powell A.J."/>
            <person name="Barry K."/>
            <person name="Miller A.N."/>
            <person name="Grigoriev I.V."/>
            <person name="Debuchy R."/>
            <person name="Gladieux P."/>
            <person name="Hiltunen Thoren M."/>
            <person name="Johannesson H."/>
        </authorList>
    </citation>
    <scope>NUCLEOTIDE SEQUENCE</scope>
    <source>
        <strain evidence="2">CBS 141.50</strain>
    </source>
</reference>
<evidence type="ECO:0000313" key="3">
    <source>
        <dbReference type="Proteomes" id="UP001302676"/>
    </source>
</evidence>
<dbReference type="Gene3D" id="3.30.70.1990">
    <property type="match status" value="1"/>
</dbReference>
<evidence type="ECO:0000313" key="2">
    <source>
        <dbReference type="EMBL" id="KAK4142490.1"/>
    </source>
</evidence>
<dbReference type="EMBL" id="MU853597">
    <property type="protein sequence ID" value="KAK4142490.1"/>
    <property type="molecule type" value="Genomic_DNA"/>
</dbReference>
<dbReference type="Gene3D" id="3.50.50.60">
    <property type="entry name" value="FAD/NAD(P)-binding domain"/>
    <property type="match status" value="1"/>
</dbReference>
<reference evidence="2" key="2">
    <citation type="submission" date="2023-05" db="EMBL/GenBank/DDBJ databases">
        <authorList>
            <consortium name="Lawrence Berkeley National Laboratory"/>
            <person name="Steindorff A."/>
            <person name="Hensen N."/>
            <person name="Bonometti L."/>
            <person name="Westerberg I."/>
            <person name="Brannstrom I.O."/>
            <person name="Guillou S."/>
            <person name="Cros-Aarteil S."/>
            <person name="Calhoun S."/>
            <person name="Haridas S."/>
            <person name="Kuo A."/>
            <person name="Mondo S."/>
            <person name="Pangilinan J."/>
            <person name="Riley R."/>
            <person name="Labutti K."/>
            <person name="Andreopoulos B."/>
            <person name="Lipzen A."/>
            <person name="Chen C."/>
            <person name="Yanf M."/>
            <person name="Daum C."/>
            <person name="Ng V."/>
            <person name="Clum A."/>
            <person name="Ohm R."/>
            <person name="Martin F."/>
            <person name="Silar P."/>
            <person name="Natvig D."/>
            <person name="Lalanne C."/>
            <person name="Gautier V."/>
            <person name="Ament-Velasquez S.L."/>
            <person name="Kruys A."/>
            <person name="Hutchinson M.I."/>
            <person name="Powell A.J."/>
            <person name="Barry K."/>
            <person name="Miller A.N."/>
            <person name="Grigoriev I.V."/>
            <person name="Debuchy R."/>
            <person name="Gladieux P."/>
            <person name="Thoren M.H."/>
            <person name="Johannesson H."/>
        </authorList>
    </citation>
    <scope>NUCLEOTIDE SEQUENCE</scope>
    <source>
        <strain evidence="2">CBS 141.50</strain>
    </source>
</reference>
<dbReference type="PANTHER" id="PTHR42923:SF26">
    <property type="entry name" value="FMN REDUCTASE LOT6, PUTATIVE (AFU_ORTHOLOGUE AFUA_7G06600)-RELATED"/>
    <property type="match status" value="1"/>
</dbReference>
<dbReference type="Gene3D" id="1.10.405.20">
    <property type="match status" value="1"/>
</dbReference>
<keyword evidence="1" id="KW-0732">Signal</keyword>
<dbReference type="Proteomes" id="UP001302676">
    <property type="component" value="Unassembled WGS sequence"/>
</dbReference>
<gene>
    <name evidence="2" type="ORF">C8A04DRAFT_29940</name>
</gene>
<keyword evidence="3" id="KW-1185">Reference proteome</keyword>
<sequence length="496" mass="53459">MRISVALGLFAVTVTASPTKFGRGECAETIERDVAVIGGGASGAHAAVWLRDAGYSVVVVERAAQLGGHTNFYTDPASGTSINVGVQGWVEYNSAFDFPHRMNVSTSGAMSFTPNTVQYIDYETGHPVAGYTAPDQADMNAALQRYLDVLEQYQDLVLPGFFNFPSDPASIPEDLLIPFGEFAEKHNLSAALPQIWDATAQGLGDTMHVPTLWVVQACGAPFVRALLGTAASAVPESGRLYDLYDSVAAFLGSDVLYSSTVISTTRSDDGGDDDTAHPISLKVLSATTNKHTRIHARRLLLSMEPTPANISPFDLDDSETAILARFNYSTVYAGVLRHPSLQTLNAYTNRSPEPGSLNYTVFPVAPQVGRIEYVGGTEDIFALTAVGTAEDTAEGMKRRVNEAVEAMIEAGTLPPPSDGSDDRKRTVEVDFELFADHGHMHSRVSAEELRAGFITDLYSLQGRRNTFWTGAAFSAGFSTVVWEFNKVLLPKVIEGL</sequence>
<dbReference type="AlphaFoldDB" id="A0AAN6ZKC8"/>
<dbReference type="SUPFAM" id="SSF51905">
    <property type="entry name" value="FAD/NAD(P)-binding domain"/>
    <property type="match status" value="1"/>
</dbReference>
<evidence type="ECO:0000256" key="1">
    <source>
        <dbReference type="SAM" id="SignalP"/>
    </source>
</evidence>
<dbReference type="Pfam" id="PF13450">
    <property type="entry name" value="NAD_binding_8"/>
    <property type="match status" value="1"/>
</dbReference>
<dbReference type="InterPro" id="IPR036188">
    <property type="entry name" value="FAD/NAD-bd_sf"/>
</dbReference>
<protein>
    <submittedName>
        <fullName evidence="2">Fumarate reductase/succinate dehydrogenase</fullName>
    </submittedName>
</protein>
<comment type="caution">
    <text evidence="2">The sequence shown here is derived from an EMBL/GenBank/DDBJ whole genome shotgun (WGS) entry which is preliminary data.</text>
</comment>
<name>A0AAN6ZKC8_9PEZI</name>
<dbReference type="PANTHER" id="PTHR42923">
    <property type="entry name" value="PROTOPORPHYRINOGEN OXIDASE"/>
    <property type="match status" value="1"/>
</dbReference>
<dbReference type="RefSeq" id="XP_062635861.1">
    <property type="nucleotide sequence ID" value="XM_062781192.1"/>
</dbReference>